<organism evidence="2 3">
    <name type="scientific">Paractinoplanes ferrugineus</name>
    <dbReference type="NCBI Taxonomy" id="113564"/>
    <lineage>
        <taxon>Bacteria</taxon>
        <taxon>Bacillati</taxon>
        <taxon>Actinomycetota</taxon>
        <taxon>Actinomycetes</taxon>
        <taxon>Micromonosporales</taxon>
        <taxon>Micromonosporaceae</taxon>
        <taxon>Paractinoplanes</taxon>
    </lineage>
</organism>
<sequence>MTITYAAESPTWTDTGTFWIALAALLISVVAAAAAIWSAVAGHRSANHAKTSAEAAKDSAGTARVAARAAEKSADADGKVAQVELGRDHRELAPSTNWVSFSVAPDGQGSHNAFITFTPPERGYLLFVSTHHEGSSGRITRRSFVPVPAGKQELIQIGESGRKLPDWVEMRIYPPAPGSEGEAWSCPCGLPTTTTDIDGGGGHWLLRVPVEEGGLRRAMHG</sequence>
<evidence type="ECO:0000313" key="2">
    <source>
        <dbReference type="EMBL" id="GIE16889.1"/>
    </source>
</evidence>
<proteinExistence type="predicted"/>
<keyword evidence="1" id="KW-1133">Transmembrane helix</keyword>
<keyword evidence="1" id="KW-0812">Transmembrane</keyword>
<dbReference type="Proteomes" id="UP000598174">
    <property type="component" value="Unassembled WGS sequence"/>
</dbReference>
<dbReference type="RefSeq" id="WP_203823214.1">
    <property type="nucleotide sequence ID" value="NZ_BAAABP010000005.1"/>
</dbReference>
<evidence type="ECO:0000256" key="1">
    <source>
        <dbReference type="SAM" id="Phobius"/>
    </source>
</evidence>
<keyword evidence="3" id="KW-1185">Reference proteome</keyword>
<keyword evidence="1" id="KW-0472">Membrane</keyword>
<name>A0A919JBA1_9ACTN</name>
<feature type="transmembrane region" description="Helical" evidence="1">
    <location>
        <begin position="18"/>
        <end position="40"/>
    </location>
</feature>
<comment type="caution">
    <text evidence="2">The sequence shown here is derived from an EMBL/GenBank/DDBJ whole genome shotgun (WGS) entry which is preliminary data.</text>
</comment>
<accession>A0A919JBA1</accession>
<dbReference type="AlphaFoldDB" id="A0A919JBA1"/>
<evidence type="ECO:0000313" key="3">
    <source>
        <dbReference type="Proteomes" id="UP000598174"/>
    </source>
</evidence>
<gene>
    <name evidence="2" type="ORF">Afe05nite_87290</name>
</gene>
<reference evidence="2" key="1">
    <citation type="submission" date="2021-01" db="EMBL/GenBank/DDBJ databases">
        <title>Whole genome shotgun sequence of Actinoplanes ferrugineus NBRC 15555.</title>
        <authorList>
            <person name="Komaki H."/>
            <person name="Tamura T."/>
        </authorList>
    </citation>
    <scope>NUCLEOTIDE SEQUENCE</scope>
    <source>
        <strain evidence="2">NBRC 15555</strain>
    </source>
</reference>
<dbReference type="EMBL" id="BOMM01000111">
    <property type="protein sequence ID" value="GIE16889.1"/>
    <property type="molecule type" value="Genomic_DNA"/>
</dbReference>
<protein>
    <submittedName>
        <fullName evidence="2">Uncharacterized protein</fullName>
    </submittedName>
</protein>